<keyword evidence="3" id="KW-1185">Reference proteome</keyword>
<comment type="caution">
    <text evidence="2">The sequence shown here is derived from an EMBL/GenBank/DDBJ whole genome shotgun (WGS) entry which is preliminary data.</text>
</comment>
<dbReference type="Proteomes" id="UP000075714">
    <property type="component" value="Unassembled WGS sequence"/>
</dbReference>
<evidence type="ECO:0000256" key="1">
    <source>
        <dbReference type="SAM" id="MobiDB-lite"/>
    </source>
</evidence>
<accession>A0A150G7X0</accession>
<dbReference type="AlphaFoldDB" id="A0A150G7X0"/>
<reference evidence="3" key="1">
    <citation type="journal article" date="2016" name="Nat. Commun.">
        <title>The Gonium pectorale genome demonstrates co-option of cell cycle regulation during the evolution of multicellularity.</title>
        <authorList>
            <person name="Hanschen E.R."/>
            <person name="Marriage T.N."/>
            <person name="Ferris P.J."/>
            <person name="Hamaji T."/>
            <person name="Toyoda A."/>
            <person name="Fujiyama A."/>
            <person name="Neme R."/>
            <person name="Noguchi H."/>
            <person name="Minakuchi Y."/>
            <person name="Suzuki M."/>
            <person name="Kawai-Toyooka H."/>
            <person name="Smith D.R."/>
            <person name="Sparks H."/>
            <person name="Anderson J."/>
            <person name="Bakaric R."/>
            <person name="Luria V."/>
            <person name="Karger A."/>
            <person name="Kirschner M.W."/>
            <person name="Durand P.M."/>
            <person name="Michod R.E."/>
            <person name="Nozaki H."/>
            <person name="Olson B.J."/>
        </authorList>
    </citation>
    <scope>NUCLEOTIDE SEQUENCE [LARGE SCALE GENOMIC DNA]</scope>
    <source>
        <strain evidence="3">NIES-2863</strain>
    </source>
</reference>
<protein>
    <submittedName>
        <fullName evidence="2">Uncharacterized protein</fullName>
    </submittedName>
</protein>
<sequence>MKGTQIQGKRASAAFAHDNTQPTNVTPFSTVPSSATSMSTPDSAPVHQQLRVFPLGTACKNLNSPLKGLLTGAPAHYLLCLECPNTPGKPVIHVFDIRDGPLLEDLDAQLGRRAVPTMVRGFKGGAVHNNVLRRLSGMSVQQWTTTETTNFCDADPIDIADLPRLHADKIRYPTHNKDDSFTDPWQDGSALLVLPYGLLETRTQSTTKLGCYVATSPHDAAHITLCFNKNTTPQLQRFYQDAADRRLPLYLLGNNLYKGSEVWTDSMISIPARATKSIKDWISKLPAQTAAGPADVLWDNRASAASVLPSDTSHPDSHFAPVVTGQVTVQRDGHTINVIPGVLTSSNHAYPACIADPNLLSKLPDFTTTFDDFASADANDIMDYCAEPFKITGNMTTHTDPATRTTYITDITNIH</sequence>
<evidence type="ECO:0000313" key="3">
    <source>
        <dbReference type="Proteomes" id="UP000075714"/>
    </source>
</evidence>
<name>A0A150G7X0_GONPE</name>
<feature type="compositionally biased region" description="Polar residues" evidence="1">
    <location>
        <begin position="18"/>
        <end position="42"/>
    </location>
</feature>
<proteinExistence type="predicted"/>
<dbReference type="EMBL" id="LSYV01000050">
    <property type="protein sequence ID" value="KXZ45873.1"/>
    <property type="molecule type" value="Genomic_DNA"/>
</dbReference>
<evidence type="ECO:0000313" key="2">
    <source>
        <dbReference type="EMBL" id="KXZ45873.1"/>
    </source>
</evidence>
<feature type="region of interest" description="Disordered" evidence="1">
    <location>
        <begin position="1"/>
        <end position="43"/>
    </location>
</feature>
<gene>
    <name evidence="2" type="ORF">GPECTOR_49g456</name>
</gene>
<organism evidence="2 3">
    <name type="scientific">Gonium pectorale</name>
    <name type="common">Green alga</name>
    <dbReference type="NCBI Taxonomy" id="33097"/>
    <lineage>
        <taxon>Eukaryota</taxon>
        <taxon>Viridiplantae</taxon>
        <taxon>Chlorophyta</taxon>
        <taxon>core chlorophytes</taxon>
        <taxon>Chlorophyceae</taxon>
        <taxon>CS clade</taxon>
        <taxon>Chlamydomonadales</taxon>
        <taxon>Volvocaceae</taxon>
        <taxon>Gonium</taxon>
    </lineage>
</organism>